<evidence type="ECO:0000256" key="2">
    <source>
        <dbReference type="SAM" id="Phobius"/>
    </source>
</evidence>
<keyword evidence="2" id="KW-0472">Membrane</keyword>
<dbReference type="PANTHER" id="PTHR12277">
    <property type="entry name" value="ALPHA/BETA HYDROLASE DOMAIN-CONTAINING PROTEIN"/>
    <property type="match status" value="1"/>
</dbReference>
<evidence type="ECO:0000313" key="4">
    <source>
        <dbReference type="EMBL" id="GGG73447.1"/>
    </source>
</evidence>
<sequence>MPRPAAKTPKRRPQPTPQPETVDPRWLVKAIAATIGVAILCGYLALCLLFYQGQWQLVLHPTRTTSVPASINGAPYELLHFGPDDSAIPQLTGWWIPAAPQAPYANLTLLFLPPGDGSLADSIPTLATLHNLGINIFAFDYRGYGQSANTHPTQQRMAHDADSAWTYLTTSRDVPTNRIIPYGTGAGASLAASLATTHSTIPALILDSPHTDLLDTARRDPRSSLLPVALLFHETFPLTAPLQILHTPKLLLSKSSQSPAAYRTAADPKITVEFTTPTEAVYTQALTRFLDKYAPNSQQLVPTPAPAH</sequence>
<dbReference type="InterPro" id="IPR022742">
    <property type="entry name" value="Hydrolase_4"/>
</dbReference>
<dbReference type="AlphaFoldDB" id="A0A917HBG0"/>
<dbReference type="Pfam" id="PF12146">
    <property type="entry name" value="Hydrolase_4"/>
    <property type="match status" value="1"/>
</dbReference>
<protein>
    <submittedName>
        <fullName evidence="4">Phospholipase</fullName>
    </submittedName>
</protein>
<comment type="caution">
    <text evidence="4">The sequence shown here is derived from an EMBL/GenBank/DDBJ whole genome shotgun (WGS) entry which is preliminary data.</text>
</comment>
<reference evidence="4" key="2">
    <citation type="submission" date="2020-09" db="EMBL/GenBank/DDBJ databases">
        <authorList>
            <person name="Sun Q."/>
            <person name="Zhou Y."/>
        </authorList>
    </citation>
    <scope>NUCLEOTIDE SEQUENCE</scope>
    <source>
        <strain evidence="4">CGMCC 1.12997</strain>
    </source>
</reference>
<evidence type="ECO:0000256" key="1">
    <source>
        <dbReference type="SAM" id="MobiDB-lite"/>
    </source>
</evidence>
<feature type="region of interest" description="Disordered" evidence="1">
    <location>
        <begin position="1"/>
        <end position="21"/>
    </location>
</feature>
<accession>A0A917HBG0</accession>
<keyword evidence="2" id="KW-1133">Transmembrane helix</keyword>
<dbReference type="InterPro" id="IPR029058">
    <property type="entry name" value="AB_hydrolase_fold"/>
</dbReference>
<keyword evidence="2" id="KW-0812">Transmembrane</keyword>
<dbReference type="RefSeq" id="WP_188553556.1">
    <property type="nucleotide sequence ID" value="NZ_BMGT01000002.1"/>
</dbReference>
<keyword evidence="5" id="KW-1185">Reference proteome</keyword>
<evidence type="ECO:0000313" key="5">
    <source>
        <dbReference type="Proteomes" id="UP000647241"/>
    </source>
</evidence>
<dbReference type="Proteomes" id="UP000647241">
    <property type="component" value="Unassembled WGS sequence"/>
</dbReference>
<organism evidence="4 5">
    <name type="scientific">Edaphobacter dinghuensis</name>
    <dbReference type="NCBI Taxonomy" id="1560005"/>
    <lineage>
        <taxon>Bacteria</taxon>
        <taxon>Pseudomonadati</taxon>
        <taxon>Acidobacteriota</taxon>
        <taxon>Terriglobia</taxon>
        <taxon>Terriglobales</taxon>
        <taxon>Acidobacteriaceae</taxon>
        <taxon>Edaphobacter</taxon>
    </lineage>
</organism>
<dbReference type="Gene3D" id="3.40.50.1820">
    <property type="entry name" value="alpha/beta hydrolase"/>
    <property type="match status" value="1"/>
</dbReference>
<evidence type="ECO:0000259" key="3">
    <source>
        <dbReference type="Pfam" id="PF12146"/>
    </source>
</evidence>
<name>A0A917HBG0_9BACT</name>
<gene>
    <name evidence="4" type="ORF">GCM10011585_14920</name>
</gene>
<proteinExistence type="predicted"/>
<dbReference type="PANTHER" id="PTHR12277:SF81">
    <property type="entry name" value="PROTEIN ABHD13"/>
    <property type="match status" value="1"/>
</dbReference>
<dbReference type="EMBL" id="BMGT01000002">
    <property type="protein sequence ID" value="GGG73447.1"/>
    <property type="molecule type" value="Genomic_DNA"/>
</dbReference>
<feature type="domain" description="Serine aminopeptidase S33" evidence="3">
    <location>
        <begin position="127"/>
        <end position="276"/>
    </location>
</feature>
<feature type="transmembrane region" description="Helical" evidence="2">
    <location>
        <begin position="26"/>
        <end position="51"/>
    </location>
</feature>
<reference evidence="4" key="1">
    <citation type="journal article" date="2014" name="Int. J. Syst. Evol. Microbiol.">
        <title>Complete genome sequence of Corynebacterium casei LMG S-19264T (=DSM 44701T), isolated from a smear-ripened cheese.</title>
        <authorList>
            <consortium name="US DOE Joint Genome Institute (JGI-PGF)"/>
            <person name="Walter F."/>
            <person name="Albersmeier A."/>
            <person name="Kalinowski J."/>
            <person name="Ruckert C."/>
        </authorList>
    </citation>
    <scope>NUCLEOTIDE SEQUENCE</scope>
    <source>
        <strain evidence="4">CGMCC 1.12997</strain>
    </source>
</reference>
<dbReference type="SUPFAM" id="SSF53474">
    <property type="entry name" value="alpha/beta-Hydrolases"/>
    <property type="match status" value="1"/>
</dbReference>